<dbReference type="SUPFAM" id="SSF68923">
    <property type="entry name" value="PEP carboxykinase N-terminal domain"/>
    <property type="match status" value="1"/>
</dbReference>
<dbReference type="GO" id="GO:0005524">
    <property type="term" value="F:ATP binding"/>
    <property type="evidence" value="ECO:0007669"/>
    <property type="project" value="UniProtKB-UniRule"/>
</dbReference>
<keyword evidence="5 10" id="KW-0547">Nucleotide-binding</keyword>
<dbReference type="HAMAP" id="MF_00453">
    <property type="entry name" value="PEPCK_ATP"/>
    <property type="match status" value="1"/>
</dbReference>
<feature type="binding site" evidence="10">
    <location>
        <position position="211"/>
    </location>
    <ligand>
        <name>Mn(2+)</name>
        <dbReference type="ChEBI" id="CHEBI:29035"/>
    </ligand>
</feature>
<dbReference type="Gene3D" id="3.90.228.20">
    <property type="match status" value="1"/>
</dbReference>
<keyword evidence="8 10" id="KW-0456">Lyase</keyword>
<dbReference type="GO" id="GO:0016301">
    <property type="term" value="F:kinase activity"/>
    <property type="evidence" value="ECO:0007669"/>
    <property type="project" value="UniProtKB-KW"/>
</dbReference>
<keyword evidence="10" id="KW-0963">Cytoplasm</keyword>
<keyword evidence="6 10" id="KW-0210">Decarboxylase</keyword>
<comment type="subcellular location">
    <subcellularLocation>
        <location evidence="10">Cytoplasm</location>
    </subcellularLocation>
</comment>
<feature type="binding site" evidence="10">
    <location>
        <position position="211"/>
    </location>
    <ligand>
        <name>ATP</name>
        <dbReference type="ChEBI" id="CHEBI:30616"/>
    </ligand>
</feature>
<keyword evidence="10" id="KW-0464">Manganese</keyword>
<feature type="binding site" evidence="10">
    <location>
        <begin position="246"/>
        <end position="254"/>
    </location>
    <ligand>
        <name>ATP</name>
        <dbReference type="ChEBI" id="CHEBI:30616"/>
    </ligand>
</feature>
<dbReference type="EMBL" id="VSIX01000033">
    <property type="protein sequence ID" value="TYB31521.1"/>
    <property type="molecule type" value="Genomic_DNA"/>
</dbReference>
<dbReference type="Pfam" id="PF01293">
    <property type="entry name" value="PEPCK_ATP"/>
    <property type="match status" value="1"/>
</dbReference>
<dbReference type="Proteomes" id="UP000324143">
    <property type="component" value="Unassembled WGS sequence"/>
</dbReference>
<evidence type="ECO:0000256" key="1">
    <source>
        <dbReference type="ARBA" id="ARBA00004742"/>
    </source>
</evidence>
<feature type="binding site" evidence="10">
    <location>
        <position position="267"/>
    </location>
    <ligand>
        <name>Mn(2+)</name>
        <dbReference type="ChEBI" id="CHEBI:29035"/>
    </ligand>
</feature>
<comment type="caution">
    <text evidence="11">The sequence shown here is derived from an EMBL/GenBank/DDBJ whole genome shotgun (WGS) entry which is preliminary data.</text>
</comment>
<feature type="binding site" evidence="10">
    <location>
        <position position="463"/>
    </location>
    <ligand>
        <name>ATP</name>
        <dbReference type="ChEBI" id="CHEBI:30616"/>
    </ligand>
</feature>
<evidence type="ECO:0000313" key="11">
    <source>
        <dbReference type="EMBL" id="TYB31521.1"/>
    </source>
</evidence>
<dbReference type="EC" id="4.1.1.49" evidence="3 10"/>
<comment type="pathway">
    <text evidence="1 10">Carbohydrate biosynthesis; gluconeogenesis.</text>
</comment>
<dbReference type="SUPFAM" id="SSF53795">
    <property type="entry name" value="PEP carboxykinase-like"/>
    <property type="match status" value="1"/>
</dbReference>
<evidence type="ECO:0000256" key="7">
    <source>
        <dbReference type="ARBA" id="ARBA00022840"/>
    </source>
</evidence>
<dbReference type="InterPro" id="IPR013035">
    <property type="entry name" value="PEP_carboxykinase_C"/>
</dbReference>
<dbReference type="Gene3D" id="3.40.449.10">
    <property type="entry name" value="Phosphoenolpyruvate Carboxykinase, domain 1"/>
    <property type="match status" value="1"/>
</dbReference>
<evidence type="ECO:0000313" key="12">
    <source>
        <dbReference type="Proteomes" id="UP000324143"/>
    </source>
</evidence>
<evidence type="ECO:0000256" key="5">
    <source>
        <dbReference type="ARBA" id="ARBA00022741"/>
    </source>
</evidence>
<dbReference type="Gene3D" id="2.170.8.10">
    <property type="entry name" value="Phosphoenolpyruvate Carboxykinase, domain 2"/>
    <property type="match status" value="1"/>
</dbReference>
<proteinExistence type="inferred from homology"/>
<dbReference type="UniPathway" id="UPA00138"/>
<dbReference type="GO" id="GO:0006094">
    <property type="term" value="P:gluconeogenesis"/>
    <property type="evidence" value="ECO:0007669"/>
    <property type="project" value="UniProtKB-UniRule"/>
</dbReference>
<protein>
    <recommendedName>
        <fullName evidence="3 10">Phosphoenolpyruvate carboxykinase (ATP)</fullName>
        <shortName evidence="10">PCK</shortName>
        <shortName evidence="10">PEP carboxykinase</shortName>
        <shortName evidence="10">PEPCK</shortName>
        <ecNumber evidence="3 10">4.1.1.49</ecNumber>
    </recommendedName>
</protein>
<dbReference type="InterPro" id="IPR008210">
    <property type="entry name" value="PEP_carboxykinase_N"/>
</dbReference>
<dbReference type="PANTHER" id="PTHR30031">
    <property type="entry name" value="PHOSPHOENOLPYRUVATE CARBOXYKINASE ATP"/>
    <property type="match status" value="1"/>
</dbReference>
<feature type="binding site" evidence="10">
    <location>
        <begin position="457"/>
        <end position="458"/>
    </location>
    <ligand>
        <name>ATP</name>
        <dbReference type="ChEBI" id="CHEBI:30616"/>
    </ligand>
</feature>
<organism evidence="11 12">
    <name type="scientific">Candidatus Mcinerneyibacterium aminivorans</name>
    <dbReference type="NCBI Taxonomy" id="2703815"/>
    <lineage>
        <taxon>Bacteria</taxon>
        <taxon>Candidatus Macinerneyibacteriota</taxon>
        <taxon>Candidatus Mcinerneyibacteria</taxon>
        <taxon>Candidatus Mcinerneyibacteriales</taxon>
        <taxon>Candidatus Mcinerneyibacteriaceae</taxon>
        <taxon>Candidatus Mcinerneyibacterium</taxon>
    </lineage>
</organism>
<feature type="binding site" evidence="10">
    <location>
        <position position="230"/>
    </location>
    <ligand>
        <name>Mn(2+)</name>
        <dbReference type="ChEBI" id="CHEBI:29035"/>
    </ligand>
</feature>
<comment type="function">
    <text evidence="10">Involved in the gluconeogenesis. Catalyzes the conversion of oxaloacetate (OAA) to phosphoenolpyruvate (PEP) through direct phosphoryl transfer between the nucleoside triphosphate and OAA.</text>
</comment>
<feature type="binding site" evidence="10">
    <location>
        <position position="338"/>
    </location>
    <ligand>
        <name>ATP</name>
        <dbReference type="ChEBI" id="CHEBI:30616"/>
    </ligand>
</feature>
<comment type="cofactor">
    <cofactor evidence="10">
        <name>Mn(2+)</name>
        <dbReference type="ChEBI" id="CHEBI:29035"/>
    </cofactor>
    <text evidence="10">Binds 1 Mn(2+) ion per subunit.</text>
</comment>
<evidence type="ECO:0000256" key="9">
    <source>
        <dbReference type="ARBA" id="ARBA00047371"/>
    </source>
</evidence>
<evidence type="ECO:0000256" key="8">
    <source>
        <dbReference type="ARBA" id="ARBA00023239"/>
    </source>
</evidence>
<feature type="binding site" evidence="10">
    <location>
        <position position="57"/>
    </location>
    <ligand>
        <name>substrate</name>
    </ligand>
</feature>
<dbReference type="GO" id="GO:0004612">
    <property type="term" value="F:phosphoenolpyruvate carboxykinase (ATP) activity"/>
    <property type="evidence" value="ECO:0007669"/>
    <property type="project" value="UniProtKB-UniRule"/>
</dbReference>
<evidence type="ECO:0000256" key="2">
    <source>
        <dbReference type="ARBA" id="ARBA00006052"/>
    </source>
</evidence>
<dbReference type="PIRSF" id="PIRSF006294">
    <property type="entry name" value="PEP_crbxkin"/>
    <property type="match status" value="1"/>
</dbReference>
<evidence type="ECO:0000256" key="3">
    <source>
        <dbReference type="ARBA" id="ARBA00012363"/>
    </source>
</evidence>
<keyword evidence="12" id="KW-1185">Reference proteome</keyword>
<evidence type="ECO:0000256" key="4">
    <source>
        <dbReference type="ARBA" id="ARBA00022432"/>
    </source>
</evidence>
<feature type="binding site" evidence="10">
    <location>
        <position position="295"/>
    </location>
    <ligand>
        <name>ATP</name>
        <dbReference type="ChEBI" id="CHEBI:30616"/>
    </ligand>
</feature>
<comment type="catalytic activity">
    <reaction evidence="9 10">
        <text>oxaloacetate + ATP = phosphoenolpyruvate + ADP + CO2</text>
        <dbReference type="Rhea" id="RHEA:18617"/>
        <dbReference type="ChEBI" id="CHEBI:16452"/>
        <dbReference type="ChEBI" id="CHEBI:16526"/>
        <dbReference type="ChEBI" id="CHEBI:30616"/>
        <dbReference type="ChEBI" id="CHEBI:58702"/>
        <dbReference type="ChEBI" id="CHEBI:456216"/>
        <dbReference type="EC" id="4.1.1.49"/>
    </reaction>
</comment>
<sequence length="549" mass="62185">MGILDGKIKKFLKEKNGDIQINPKRETVIADAVRKNEAMVAKNGSLATWTPVESTGRSPKDTVIVKRQENEDKIDWSSPNNIPVDEETFDMAFNDAIELLKEETEITVTDRVVGADSSYALPVRTITDFSLSALLTYNMFRPVPDDIENSIFKNREFTVLVLPYKKLERKKYKNRLRKLENGKTSNMIVAMDFERRKGVIIGSAYMGSLKKMIFTVMNYYLPFENILPLHCSANEGEEGDSALLLGLSGTGKTTLSADPSRSLLGDDEHGWSENGIANFENGCYAKLIDLDKEKEPEIFNAVMHNDNYLEHGVIVENAMIYPNGEYDFYDDRLTPNSRASYPLRYLRNIKESSKSTHPDTILFLTADAYGVLPPVSKLTKNQAMLWFLMGYTSKLAGTETGIDTPVAVFSRFFGQPFMPAKPSRYAEMLGEKINKYDTSVYLINTGWIGGSYGTGHRINLKYTRAMVNAALEAKLEQVEYEMDKRFHLKIPKSCPNVPAEILNQKNTWDNKKAYEKKAEELANEFSSYFDKAYGNQNIDRKIEKECPGK</sequence>
<dbReference type="GO" id="GO:0005829">
    <property type="term" value="C:cytosol"/>
    <property type="evidence" value="ECO:0007669"/>
    <property type="project" value="TreeGrafter"/>
</dbReference>
<feature type="binding site" evidence="10">
    <location>
        <position position="205"/>
    </location>
    <ligand>
        <name>substrate</name>
    </ligand>
</feature>
<keyword evidence="4 10" id="KW-0312">Gluconeogenesis</keyword>
<feature type="binding site" evidence="10">
    <location>
        <position position="338"/>
    </location>
    <ligand>
        <name>substrate</name>
    </ligand>
</feature>
<comment type="similarity">
    <text evidence="2 10">Belongs to the phosphoenolpyruvate carboxykinase (ATP) family.</text>
</comment>
<dbReference type="GO" id="GO:0046872">
    <property type="term" value="F:metal ion binding"/>
    <property type="evidence" value="ECO:0007669"/>
    <property type="project" value="UniProtKB-KW"/>
</dbReference>
<keyword evidence="7 10" id="KW-0067">ATP-binding</keyword>
<evidence type="ECO:0000256" key="10">
    <source>
        <dbReference type="HAMAP-Rule" id="MF_00453"/>
    </source>
</evidence>
<dbReference type="InterPro" id="IPR001272">
    <property type="entry name" value="PEP_carboxykinase_ATP"/>
</dbReference>
<accession>A0A5D0MJ25</accession>
<dbReference type="PANTHER" id="PTHR30031:SF0">
    <property type="entry name" value="PHOSPHOENOLPYRUVATE CARBOXYKINASE (ATP)"/>
    <property type="match status" value="1"/>
</dbReference>
<name>A0A5D0MJ25_9BACT</name>
<gene>
    <name evidence="10" type="primary">pckA</name>
    <name evidence="11" type="ORF">FXF47_04165</name>
</gene>
<dbReference type="AlphaFoldDB" id="A0A5D0MJ25"/>
<evidence type="ECO:0000256" key="6">
    <source>
        <dbReference type="ARBA" id="ARBA00022793"/>
    </source>
</evidence>
<feature type="binding site" evidence="10">
    <location>
        <position position="211"/>
    </location>
    <ligand>
        <name>substrate</name>
    </ligand>
</feature>
<dbReference type="NCBIfam" id="NF006821">
    <property type="entry name" value="PRK09344.1-3"/>
    <property type="match status" value="1"/>
</dbReference>
<reference evidence="11" key="1">
    <citation type="submission" date="2019-08" db="EMBL/GenBank/DDBJ databases">
        <title>Genomic characterization of a novel candidate phylum (ARYD3) from a high temperature, high salinity tertiary oil reservoir in north central Oklahoma, USA.</title>
        <authorList>
            <person name="Youssef N.H."/>
            <person name="Yadav A."/>
            <person name="Elshahed M.S."/>
        </authorList>
    </citation>
    <scope>NUCLEOTIDE SEQUENCE [LARGE SCALE GENOMIC DNA]</scope>
    <source>
        <strain evidence="11">ARYD3</strain>
    </source>
</reference>
<keyword evidence="10" id="KW-0479">Metal-binding</keyword>
<feature type="binding site" evidence="10">
    <location>
        <position position="230"/>
    </location>
    <ligand>
        <name>ATP</name>
        <dbReference type="ChEBI" id="CHEBI:30616"/>
    </ligand>
</feature>